<dbReference type="PRINTS" id="PR00990">
    <property type="entry name" value="RIBOKINASE"/>
</dbReference>
<dbReference type="InterPro" id="IPR011611">
    <property type="entry name" value="PfkB_dom"/>
</dbReference>
<accession>A0ABW7PZN6</accession>
<keyword evidence="10 12" id="KW-0630">Potassium</keyword>
<feature type="binding site" evidence="12">
    <location>
        <begin position="217"/>
        <end position="222"/>
    </location>
    <ligand>
        <name>ATP</name>
        <dbReference type="ChEBI" id="CHEBI:30616"/>
    </ligand>
</feature>
<reference evidence="14 15" key="1">
    <citation type="submission" date="2024-08" db="EMBL/GenBank/DDBJ databases">
        <title>Pantoea ronii - a newly identified human opportunistic pathogen.</title>
        <authorList>
            <person name="Keidar-Friedman D."/>
            <person name="Sorek N."/>
            <person name="Leshin-Carmel D."/>
            <person name="Tsur A."/>
            <person name="Amsalem M."/>
            <person name="Tolkach D."/>
            <person name="Brosh-Nissimov T."/>
        </authorList>
    </citation>
    <scope>NUCLEOTIDE SEQUENCE [LARGE SCALE GENOMIC DNA]</scope>
    <source>
        <strain evidence="14 15">AA23256</strain>
    </source>
</reference>
<comment type="subunit">
    <text evidence="12">Homodimer.</text>
</comment>
<dbReference type="Proteomes" id="UP001611251">
    <property type="component" value="Unassembled WGS sequence"/>
</dbReference>
<keyword evidence="11 12" id="KW-0119">Carbohydrate metabolism</keyword>
<evidence type="ECO:0000256" key="11">
    <source>
        <dbReference type="ARBA" id="ARBA00023277"/>
    </source>
</evidence>
<protein>
    <recommendedName>
        <fullName evidence="3 12">Ribokinase</fullName>
        <shortName evidence="12">RK</shortName>
        <ecNumber evidence="2 12">2.7.1.15</ecNumber>
    </recommendedName>
</protein>
<comment type="function">
    <text evidence="12">Catalyzes the phosphorylation of ribose at O-5 in a reaction requiring ATP and magnesium. The resulting D-ribose-5-phosphate can then be used either for sythesis of nucleotides, histidine, and tryptophan, or as a component of the pentose phosphate pathway.</text>
</comment>
<dbReference type="HAMAP" id="MF_01987">
    <property type="entry name" value="Ribokinase"/>
    <property type="match status" value="1"/>
</dbReference>
<keyword evidence="9 12" id="KW-0460">Magnesium</keyword>
<evidence type="ECO:0000256" key="3">
    <source>
        <dbReference type="ARBA" id="ARBA00016943"/>
    </source>
</evidence>
<evidence type="ECO:0000256" key="5">
    <source>
        <dbReference type="ARBA" id="ARBA00022723"/>
    </source>
</evidence>
<feature type="binding site" evidence="12">
    <location>
        <position position="283"/>
    </location>
    <ligand>
        <name>K(+)</name>
        <dbReference type="ChEBI" id="CHEBI:29103"/>
    </ligand>
</feature>
<feature type="binding site" evidence="12">
    <location>
        <position position="246"/>
    </location>
    <ligand>
        <name>K(+)</name>
        <dbReference type="ChEBI" id="CHEBI:29103"/>
    </ligand>
</feature>
<keyword evidence="7 12" id="KW-0418">Kinase</keyword>
<evidence type="ECO:0000256" key="12">
    <source>
        <dbReference type="HAMAP-Rule" id="MF_01987"/>
    </source>
</evidence>
<feature type="binding site" evidence="12">
    <location>
        <position position="137"/>
    </location>
    <ligand>
        <name>substrate</name>
    </ligand>
</feature>
<evidence type="ECO:0000256" key="7">
    <source>
        <dbReference type="ARBA" id="ARBA00022777"/>
    </source>
</evidence>
<feature type="binding site" evidence="12">
    <location>
        <begin position="40"/>
        <end position="44"/>
    </location>
    <ligand>
        <name>substrate</name>
    </ligand>
</feature>
<dbReference type="InterPro" id="IPR002139">
    <property type="entry name" value="Ribo/fructo_kinase"/>
</dbReference>
<feature type="binding site" evidence="12">
    <location>
        <position position="285"/>
    </location>
    <ligand>
        <name>K(+)</name>
        <dbReference type="ChEBI" id="CHEBI:29103"/>
    </ligand>
</feature>
<dbReference type="SUPFAM" id="SSF53613">
    <property type="entry name" value="Ribokinase-like"/>
    <property type="match status" value="1"/>
</dbReference>
<feature type="binding site" evidence="12">
    <location>
        <position position="244"/>
    </location>
    <ligand>
        <name>K(+)</name>
        <dbReference type="ChEBI" id="CHEBI:29103"/>
    </ligand>
</feature>
<evidence type="ECO:0000313" key="15">
    <source>
        <dbReference type="Proteomes" id="UP001611251"/>
    </source>
</evidence>
<evidence type="ECO:0000256" key="4">
    <source>
        <dbReference type="ARBA" id="ARBA00022679"/>
    </source>
</evidence>
<gene>
    <name evidence="12" type="primary">rbsK</name>
    <name evidence="14" type="ORF">ABU178_14940</name>
</gene>
<dbReference type="CDD" id="cd01174">
    <property type="entry name" value="ribokinase"/>
    <property type="match status" value="1"/>
</dbReference>
<feature type="binding site" evidence="12">
    <location>
        <position position="280"/>
    </location>
    <ligand>
        <name>K(+)</name>
        <dbReference type="ChEBI" id="CHEBI:29103"/>
    </ligand>
</feature>
<feature type="binding site" evidence="12">
    <location>
        <position position="181"/>
    </location>
    <ligand>
        <name>ATP</name>
        <dbReference type="ChEBI" id="CHEBI:30616"/>
    </ligand>
</feature>
<sequence>MTTDVLVIGSLNFDILIQQDRLPHLGETFTGNGMMMMPGGKGANQAVQCARLGLTVNMVGCVGQDMYGQELLQSLEKYQVATQNIKRCGTSGVGIVQIMKEGDYCSTIIKGANYHITAADLKDAFFSDRPLVILQSEIPPSVVDEAVKKAVRFGCTVLLNNAPAREIAAETLRQVNYLVVNETEAAFMLGTPVKDVTQANDAALQLSQRINGTVIVTLGEKGAVVKSAEMLQHFPAKPCANVVDTTGAGDAFIGALAWSLVRQRSLSEAIPFAASVSALAIQKYGGQSAFPTLSDIEAQQVSANVT</sequence>
<dbReference type="GO" id="GO:0004747">
    <property type="term" value="F:ribokinase activity"/>
    <property type="evidence" value="ECO:0007669"/>
    <property type="project" value="UniProtKB-EC"/>
</dbReference>
<keyword evidence="4 12" id="KW-0808">Transferase</keyword>
<dbReference type="Gene3D" id="3.40.1190.20">
    <property type="match status" value="1"/>
</dbReference>
<comment type="catalytic activity">
    <reaction evidence="12">
        <text>D-ribose + ATP = D-ribose 5-phosphate + ADP + H(+)</text>
        <dbReference type="Rhea" id="RHEA:13697"/>
        <dbReference type="ChEBI" id="CHEBI:15378"/>
        <dbReference type="ChEBI" id="CHEBI:30616"/>
        <dbReference type="ChEBI" id="CHEBI:47013"/>
        <dbReference type="ChEBI" id="CHEBI:78346"/>
        <dbReference type="ChEBI" id="CHEBI:456216"/>
        <dbReference type="EC" id="2.7.1.15"/>
    </reaction>
</comment>
<evidence type="ECO:0000313" key="14">
    <source>
        <dbReference type="EMBL" id="MFH8135459.1"/>
    </source>
</evidence>
<evidence type="ECO:0000256" key="2">
    <source>
        <dbReference type="ARBA" id="ARBA00012035"/>
    </source>
</evidence>
<comment type="pathway">
    <text evidence="12">Carbohydrate metabolism; D-ribose degradation; D-ribose 5-phosphate from beta-D-ribopyranose: step 2/2.</text>
</comment>
<feature type="binding site" evidence="12">
    <location>
        <begin position="12"/>
        <end position="14"/>
    </location>
    <ligand>
        <name>substrate</name>
    </ligand>
</feature>
<keyword evidence="15" id="KW-1185">Reference proteome</keyword>
<evidence type="ECO:0000256" key="8">
    <source>
        <dbReference type="ARBA" id="ARBA00022840"/>
    </source>
</evidence>
<comment type="similarity">
    <text evidence="1">Belongs to the carbohydrate kinase pfkB family.</text>
</comment>
<comment type="cofactor">
    <cofactor evidence="12">
        <name>Mg(2+)</name>
        <dbReference type="ChEBI" id="CHEBI:18420"/>
    </cofactor>
    <text evidence="12">Requires a divalent cation, most likely magnesium in vivo, as an electrophilic catalyst to aid phosphoryl group transfer. It is the chelate of the metal and the nucleotide that is the actual substrate.</text>
</comment>
<keyword evidence="6 12" id="KW-0547">Nucleotide-binding</keyword>
<evidence type="ECO:0000259" key="13">
    <source>
        <dbReference type="Pfam" id="PF00294"/>
    </source>
</evidence>
<evidence type="ECO:0000256" key="10">
    <source>
        <dbReference type="ARBA" id="ARBA00022958"/>
    </source>
</evidence>
<dbReference type="RefSeq" id="WP_397216284.1">
    <property type="nucleotide sequence ID" value="NZ_JBGFSN010000005.1"/>
</dbReference>
<feature type="domain" description="Carbohydrate kinase PfkB" evidence="13">
    <location>
        <begin position="3"/>
        <end position="292"/>
    </location>
</feature>
<proteinExistence type="inferred from homology"/>
<comment type="similarity">
    <text evidence="12">Belongs to the carbohydrate kinase PfkB family. Ribokinase subfamily.</text>
</comment>
<dbReference type="Pfam" id="PF00294">
    <property type="entry name" value="PfkB"/>
    <property type="match status" value="1"/>
</dbReference>
<dbReference type="PANTHER" id="PTHR10584:SF166">
    <property type="entry name" value="RIBOKINASE"/>
    <property type="match status" value="1"/>
</dbReference>
<dbReference type="PANTHER" id="PTHR10584">
    <property type="entry name" value="SUGAR KINASE"/>
    <property type="match status" value="1"/>
</dbReference>
<organism evidence="14 15">
    <name type="scientific">Pantoea osteomyelitidis</name>
    <dbReference type="NCBI Taxonomy" id="3230026"/>
    <lineage>
        <taxon>Bacteria</taxon>
        <taxon>Pseudomonadati</taxon>
        <taxon>Pseudomonadota</taxon>
        <taxon>Gammaproteobacteria</taxon>
        <taxon>Enterobacterales</taxon>
        <taxon>Erwiniaceae</taxon>
        <taxon>Pantoea</taxon>
    </lineage>
</organism>
<evidence type="ECO:0000256" key="6">
    <source>
        <dbReference type="ARBA" id="ARBA00022741"/>
    </source>
</evidence>
<dbReference type="EC" id="2.7.1.15" evidence="2 12"/>
<comment type="caution">
    <text evidence="14">The sequence shown here is derived from an EMBL/GenBank/DDBJ whole genome shotgun (WGS) entry which is preliminary data.</text>
</comment>
<keyword evidence="12" id="KW-0963">Cytoplasm</keyword>
<comment type="caution">
    <text evidence="12">Lacks conserved residue(s) required for the propagation of feature annotation.</text>
</comment>
<name>A0ABW7PZN6_9GAMM</name>
<evidence type="ECO:0000256" key="9">
    <source>
        <dbReference type="ARBA" id="ARBA00022842"/>
    </source>
</evidence>
<dbReference type="InterPro" id="IPR029056">
    <property type="entry name" value="Ribokinase-like"/>
</dbReference>
<feature type="binding site" evidence="12">
    <location>
        <position position="250"/>
    </location>
    <ligand>
        <name>substrate</name>
    </ligand>
</feature>
<evidence type="ECO:0000256" key="1">
    <source>
        <dbReference type="ARBA" id="ARBA00005380"/>
    </source>
</evidence>
<dbReference type="PROSITE" id="PS00584">
    <property type="entry name" value="PFKB_KINASES_2"/>
    <property type="match status" value="1"/>
</dbReference>
<keyword evidence="8 12" id="KW-0067">ATP-binding</keyword>
<feature type="binding site" evidence="12">
    <location>
        <begin position="249"/>
        <end position="250"/>
    </location>
    <ligand>
        <name>ATP</name>
        <dbReference type="ChEBI" id="CHEBI:30616"/>
    </ligand>
</feature>
<comment type="activity regulation">
    <text evidence="12">Activated by a monovalent cation that binds near, but not in, the active site. The most likely occupant of the site in vivo is potassium. Ion binding induces a conformational change that may alter substrate affinity.</text>
</comment>
<keyword evidence="5 12" id="KW-0479">Metal-binding</keyword>
<dbReference type="InterPro" id="IPR002173">
    <property type="entry name" value="Carboh/pur_kinase_PfkB_CS"/>
</dbReference>
<feature type="active site" description="Proton acceptor" evidence="12">
    <location>
        <position position="250"/>
    </location>
</feature>
<dbReference type="InterPro" id="IPR011877">
    <property type="entry name" value="Ribokinase"/>
</dbReference>
<dbReference type="EMBL" id="JBGFSN010000005">
    <property type="protein sequence ID" value="MFH8135459.1"/>
    <property type="molecule type" value="Genomic_DNA"/>
</dbReference>
<comment type="subcellular location">
    <subcellularLocation>
        <location evidence="12">Cytoplasm</location>
    </subcellularLocation>
</comment>
<dbReference type="PROSITE" id="PS00583">
    <property type="entry name" value="PFKB_KINASES_1"/>
    <property type="match status" value="1"/>
</dbReference>